<protein>
    <submittedName>
        <fullName evidence="2">Uncharacterized protein</fullName>
    </submittedName>
</protein>
<gene>
    <name evidence="2" type="ORF">F9C07_2169024</name>
</gene>
<proteinExistence type="predicted"/>
<feature type="compositionally biased region" description="Polar residues" evidence="1">
    <location>
        <begin position="75"/>
        <end position="95"/>
    </location>
</feature>
<evidence type="ECO:0000313" key="3">
    <source>
        <dbReference type="Proteomes" id="UP000596276"/>
    </source>
</evidence>
<dbReference type="AlphaFoldDB" id="A0A7U2N1Y3"/>
<accession>A0A7U2N1Y3</accession>
<dbReference type="Proteomes" id="UP000596276">
    <property type="component" value="Chromosome 6"/>
</dbReference>
<organism evidence="2 3">
    <name type="scientific">Aspergillus flavus (strain ATCC 200026 / FGSC A1120 / IAM 13836 / NRRL 3357 / JCM 12722 / SRRC 167)</name>
    <dbReference type="NCBI Taxonomy" id="332952"/>
    <lineage>
        <taxon>Eukaryota</taxon>
        <taxon>Fungi</taxon>
        <taxon>Dikarya</taxon>
        <taxon>Ascomycota</taxon>
        <taxon>Pezizomycotina</taxon>
        <taxon>Eurotiomycetes</taxon>
        <taxon>Eurotiomycetidae</taxon>
        <taxon>Eurotiales</taxon>
        <taxon>Aspergillaceae</taxon>
        <taxon>Aspergillus</taxon>
        <taxon>Aspergillus subgen. Circumdati</taxon>
    </lineage>
</organism>
<evidence type="ECO:0000256" key="1">
    <source>
        <dbReference type="SAM" id="MobiDB-lite"/>
    </source>
</evidence>
<evidence type="ECO:0000313" key="2">
    <source>
        <dbReference type="EMBL" id="QRD93991.1"/>
    </source>
</evidence>
<dbReference type="VEuPathDB" id="FungiDB:F9C07_2169024"/>
<reference evidence="3" key="1">
    <citation type="journal article" date="2021" name="G3 (Bethesda)">
        <title>Chromosome assembled and annotated genome sequence of Aspergillus flavus NRRL 3357.</title>
        <authorList>
            <person name="Skerker J.M."/>
            <person name="Pianalto K.M."/>
            <person name="Mondo S.J."/>
            <person name="Yang K."/>
            <person name="Arkin A.P."/>
            <person name="Keller N.P."/>
            <person name="Grigoriev I.V."/>
            <person name="Louise Glass N.L."/>
        </authorList>
    </citation>
    <scope>NUCLEOTIDE SEQUENCE [LARGE SCALE GENOMIC DNA]</scope>
    <source>
        <strain evidence="3">ATCC 200026 / FGSC A1120 / IAM 13836 / NRRL 3357 / JCM 12722 / SRRC 167</strain>
    </source>
</reference>
<feature type="region of interest" description="Disordered" evidence="1">
    <location>
        <begin position="47"/>
        <end position="95"/>
    </location>
</feature>
<keyword evidence="3" id="KW-1185">Reference proteome</keyword>
<name>A0A7U2N1Y3_ASPFN</name>
<sequence>MSSSSPNDQPPASAQTMFCPNAFQKEQMPLFKGNQVPRYLFRIVAPQSAGSTTTSKVKSPATTNSDSDKFRRPLSTRSYNSCRSSESTPQMDEWT</sequence>
<feature type="compositionally biased region" description="Polar residues" evidence="1">
    <location>
        <begin position="48"/>
        <end position="65"/>
    </location>
</feature>
<dbReference type="EMBL" id="CP044623">
    <property type="protein sequence ID" value="QRD93991.1"/>
    <property type="molecule type" value="Genomic_DNA"/>
</dbReference>